<evidence type="ECO:0000313" key="2">
    <source>
        <dbReference type="Proteomes" id="UP000054350"/>
    </source>
</evidence>
<organism evidence="1 2">
    <name type="scientific">Allomyces macrogynus (strain ATCC 38327)</name>
    <name type="common">Allomyces javanicus var. macrogynus</name>
    <dbReference type="NCBI Taxonomy" id="578462"/>
    <lineage>
        <taxon>Eukaryota</taxon>
        <taxon>Fungi</taxon>
        <taxon>Fungi incertae sedis</taxon>
        <taxon>Blastocladiomycota</taxon>
        <taxon>Blastocladiomycetes</taxon>
        <taxon>Blastocladiales</taxon>
        <taxon>Blastocladiaceae</taxon>
        <taxon>Allomyces</taxon>
    </lineage>
</organism>
<evidence type="ECO:0000313" key="1">
    <source>
        <dbReference type="EMBL" id="KNE63630.1"/>
    </source>
</evidence>
<name>A0A0L0SMM0_ALLM3</name>
<protein>
    <submittedName>
        <fullName evidence="1">YD repeat (Two copies)</fullName>
    </submittedName>
</protein>
<dbReference type="EMBL" id="GG745342">
    <property type="protein sequence ID" value="KNE63630.1"/>
    <property type="molecule type" value="Genomic_DNA"/>
</dbReference>
<keyword evidence="2" id="KW-1185">Reference proteome</keyword>
<proteinExistence type="predicted"/>
<sequence>MTATDNAKAMTTLDAQTIYQQSLNLQAAAVSQGIQVRALAETEFPRTLRVVNKAGEDVEILIAKKHMNRGEWTTMAHNNAGAVASAANDDWDTIFMRDAAGRRAAVHVPSASEVTVRALSTTPFVSESFRVVCNDQAEDVIAVENRTPRPILVQVTPSVISSGRDVVGQWAEIQPGALKQWTRNDAQMVIVQYDGGLRDAVLAEPASKVDFGGPEPLVIMPIEDTTKIQVTNETKDPIEVQVSNYSGGSKAWFTIAPGASDT</sequence>
<reference evidence="2" key="2">
    <citation type="submission" date="2009-11" db="EMBL/GenBank/DDBJ databases">
        <title>The Genome Sequence of Allomyces macrogynus strain ATCC 38327.</title>
        <authorList>
            <consortium name="The Broad Institute Genome Sequencing Platform"/>
            <person name="Russ C."/>
            <person name="Cuomo C."/>
            <person name="Shea T."/>
            <person name="Young S.K."/>
            <person name="Zeng Q."/>
            <person name="Koehrsen M."/>
            <person name="Haas B."/>
            <person name="Borodovsky M."/>
            <person name="Guigo R."/>
            <person name="Alvarado L."/>
            <person name="Berlin A."/>
            <person name="Borenstein D."/>
            <person name="Chen Z."/>
            <person name="Engels R."/>
            <person name="Freedman E."/>
            <person name="Gellesch M."/>
            <person name="Goldberg J."/>
            <person name="Griggs A."/>
            <person name="Gujja S."/>
            <person name="Heiman D."/>
            <person name="Hepburn T."/>
            <person name="Howarth C."/>
            <person name="Jen D."/>
            <person name="Larson L."/>
            <person name="Lewis B."/>
            <person name="Mehta T."/>
            <person name="Park D."/>
            <person name="Pearson M."/>
            <person name="Roberts A."/>
            <person name="Saif S."/>
            <person name="Shenoy N."/>
            <person name="Sisk P."/>
            <person name="Stolte C."/>
            <person name="Sykes S."/>
            <person name="Walk T."/>
            <person name="White J."/>
            <person name="Yandava C."/>
            <person name="Burger G."/>
            <person name="Gray M.W."/>
            <person name="Holland P.W.H."/>
            <person name="King N."/>
            <person name="Lang F.B.F."/>
            <person name="Roger A.J."/>
            <person name="Ruiz-Trillo I."/>
            <person name="Lander E."/>
            <person name="Nusbaum C."/>
        </authorList>
    </citation>
    <scope>NUCLEOTIDE SEQUENCE [LARGE SCALE GENOMIC DNA]</scope>
    <source>
        <strain evidence="2">ATCC 38327</strain>
    </source>
</reference>
<dbReference type="VEuPathDB" id="FungiDB:AMAG_08733"/>
<accession>A0A0L0SMM0</accession>
<dbReference type="AlphaFoldDB" id="A0A0L0SMM0"/>
<dbReference type="Proteomes" id="UP000054350">
    <property type="component" value="Unassembled WGS sequence"/>
</dbReference>
<dbReference type="OrthoDB" id="2822793at2759"/>
<reference evidence="1 2" key="1">
    <citation type="submission" date="2009-11" db="EMBL/GenBank/DDBJ databases">
        <title>Annotation of Allomyces macrogynus ATCC 38327.</title>
        <authorList>
            <consortium name="The Broad Institute Genome Sequencing Platform"/>
            <person name="Russ C."/>
            <person name="Cuomo C."/>
            <person name="Burger G."/>
            <person name="Gray M.W."/>
            <person name="Holland P.W.H."/>
            <person name="King N."/>
            <person name="Lang F.B.F."/>
            <person name="Roger A.J."/>
            <person name="Ruiz-Trillo I."/>
            <person name="Young S.K."/>
            <person name="Zeng Q."/>
            <person name="Gargeya S."/>
            <person name="Fitzgerald M."/>
            <person name="Haas B."/>
            <person name="Abouelleil A."/>
            <person name="Alvarado L."/>
            <person name="Arachchi H.M."/>
            <person name="Berlin A."/>
            <person name="Chapman S.B."/>
            <person name="Gearin G."/>
            <person name="Goldberg J."/>
            <person name="Griggs A."/>
            <person name="Gujja S."/>
            <person name="Hansen M."/>
            <person name="Heiman D."/>
            <person name="Howarth C."/>
            <person name="Larimer J."/>
            <person name="Lui A."/>
            <person name="MacDonald P.J.P."/>
            <person name="McCowen C."/>
            <person name="Montmayeur A."/>
            <person name="Murphy C."/>
            <person name="Neiman D."/>
            <person name="Pearson M."/>
            <person name="Priest M."/>
            <person name="Roberts A."/>
            <person name="Saif S."/>
            <person name="Shea T."/>
            <person name="Sisk P."/>
            <person name="Stolte C."/>
            <person name="Sykes S."/>
            <person name="Wortman J."/>
            <person name="Nusbaum C."/>
            <person name="Birren B."/>
        </authorList>
    </citation>
    <scope>NUCLEOTIDE SEQUENCE [LARGE SCALE GENOMIC DNA]</scope>
    <source>
        <strain evidence="1 2">ATCC 38327</strain>
    </source>
</reference>
<gene>
    <name evidence="1" type="ORF">AMAG_08733</name>
</gene>